<name>A0A5A7PBA4_STRAF</name>
<protein>
    <submittedName>
        <fullName evidence="1">Kinesin light chain</fullName>
    </submittedName>
</protein>
<dbReference type="PANTHER" id="PTHR47459:SF1">
    <property type="entry name" value="KINESIN LIGHT CHAIN-RELATED"/>
    <property type="match status" value="1"/>
</dbReference>
<dbReference type="Gene3D" id="1.25.40.10">
    <property type="entry name" value="Tetratricopeptide repeat domain"/>
    <property type="match status" value="1"/>
</dbReference>
<accession>A0A5A7PBA4</accession>
<gene>
    <name evidence="1" type="ORF">STAS_05574</name>
</gene>
<dbReference type="InterPro" id="IPR011990">
    <property type="entry name" value="TPR-like_helical_dom_sf"/>
</dbReference>
<evidence type="ECO:0000313" key="2">
    <source>
        <dbReference type="Proteomes" id="UP000325081"/>
    </source>
</evidence>
<organism evidence="1 2">
    <name type="scientific">Striga asiatica</name>
    <name type="common">Asiatic witchweed</name>
    <name type="synonym">Buchnera asiatica</name>
    <dbReference type="NCBI Taxonomy" id="4170"/>
    <lineage>
        <taxon>Eukaryota</taxon>
        <taxon>Viridiplantae</taxon>
        <taxon>Streptophyta</taxon>
        <taxon>Embryophyta</taxon>
        <taxon>Tracheophyta</taxon>
        <taxon>Spermatophyta</taxon>
        <taxon>Magnoliopsida</taxon>
        <taxon>eudicotyledons</taxon>
        <taxon>Gunneridae</taxon>
        <taxon>Pentapetalae</taxon>
        <taxon>asterids</taxon>
        <taxon>lamiids</taxon>
        <taxon>Lamiales</taxon>
        <taxon>Orobanchaceae</taxon>
        <taxon>Buchnereae</taxon>
        <taxon>Striga</taxon>
    </lineage>
</organism>
<sequence length="241" mass="26677">MNEFETAISLLRKTLAMLEKLLQEQHSVGSVLARIGWLLLLTGRVEQAVSVLEDAAERLKESFGSNHYGVGYVYNNLGAAYLELDRPQSAAQVFAYAKEIVDVALGPHHVDSIEACQNLSKAYVAIGRFVSYPLAINFQEDAVEGLERHGPSVQDELDEAVQMLGQLKEKASAQISEALLKDFPIPKGEELFQAKNSSALESNGHIQSAQEELVEAVRLLEHLKEREARMKAFTAPEKDDE</sequence>
<dbReference type="Proteomes" id="UP000325081">
    <property type="component" value="Unassembled WGS sequence"/>
</dbReference>
<dbReference type="OrthoDB" id="1720807at2759"/>
<dbReference type="AlphaFoldDB" id="A0A5A7PBA4"/>
<dbReference type="Pfam" id="PF13424">
    <property type="entry name" value="TPR_12"/>
    <property type="match status" value="1"/>
</dbReference>
<comment type="caution">
    <text evidence="1">The sequence shown here is derived from an EMBL/GenBank/DDBJ whole genome shotgun (WGS) entry which is preliminary data.</text>
</comment>
<dbReference type="SUPFAM" id="SSF48452">
    <property type="entry name" value="TPR-like"/>
    <property type="match status" value="1"/>
</dbReference>
<reference evidence="2" key="1">
    <citation type="journal article" date="2019" name="Curr. Biol.">
        <title>Genome Sequence of Striga asiatica Provides Insight into the Evolution of Plant Parasitism.</title>
        <authorList>
            <person name="Yoshida S."/>
            <person name="Kim S."/>
            <person name="Wafula E.K."/>
            <person name="Tanskanen J."/>
            <person name="Kim Y.M."/>
            <person name="Honaas L."/>
            <person name="Yang Z."/>
            <person name="Spallek T."/>
            <person name="Conn C.E."/>
            <person name="Ichihashi Y."/>
            <person name="Cheong K."/>
            <person name="Cui S."/>
            <person name="Der J.P."/>
            <person name="Gundlach H."/>
            <person name="Jiao Y."/>
            <person name="Hori C."/>
            <person name="Ishida J.K."/>
            <person name="Kasahara H."/>
            <person name="Kiba T."/>
            <person name="Kim M.S."/>
            <person name="Koo N."/>
            <person name="Laohavisit A."/>
            <person name="Lee Y.H."/>
            <person name="Lumba S."/>
            <person name="McCourt P."/>
            <person name="Mortimer J.C."/>
            <person name="Mutuku J.M."/>
            <person name="Nomura T."/>
            <person name="Sasaki-Sekimoto Y."/>
            <person name="Seto Y."/>
            <person name="Wang Y."/>
            <person name="Wakatake T."/>
            <person name="Sakakibara H."/>
            <person name="Demura T."/>
            <person name="Yamaguchi S."/>
            <person name="Yoneyama K."/>
            <person name="Manabe R.I."/>
            <person name="Nelson D.C."/>
            <person name="Schulman A.H."/>
            <person name="Timko M.P."/>
            <person name="dePamphilis C.W."/>
            <person name="Choi D."/>
            <person name="Shirasu K."/>
        </authorList>
    </citation>
    <scope>NUCLEOTIDE SEQUENCE [LARGE SCALE GENOMIC DNA]</scope>
    <source>
        <strain evidence="2">cv. UVA1</strain>
    </source>
</reference>
<proteinExistence type="predicted"/>
<keyword evidence="2" id="KW-1185">Reference proteome</keyword>
<dbReference type="EMBL" id="BKCP01004224">
    <property type="protein sequence ID" value="GER29697.1"/>
    <property type="molecule type" value="Genomic_DNA"/>
</dbReference>
<dbReference type="PANTHER" id="PTHR47459">
    <property type="entry name" value="KINESIN LIGHT CHAIN-RELATED"/>
    <property type="match status" value="1"/>
</dbReference>
<evidence type="ECO:0000313" key="1">
    <source>
        <dbReference type="EMBL" id="GER29697.1"/>
    </source>
</evidence>